<feature type="transmembrane region" description="Helical" evidence="6">
    <location>
        <begin position="12"/>
        <end position="37"/>
    </location>
</feature>
<gene>
    <name evidence="7" type="ORF">H8B06_05285</name>
</gene>
<dbReference type="RefSeq" id="WP_190993256.1">
    <property type="nucleotide sequence ID" value="NZ_JACOIK010000003.1"/>
</dbReference>
<feature type="transmembrane region" description="Helical" evidence="6">
    <location>
        <begin position="86"/>
        <end position="113"/>
    </location>
</feature>
<keyword evidence="2" id="KW-1003">Cell membrane</keyword>
<dbReference type="EMBL" id="JACOIK010000003">
    <property type="protein sequence ID" value="MBD1432231.1"/>
    <property type="molecule type" value="Genomic_DNA"/>
</dbReference>
<feature type="transmembrane region" description="Helical" evidence="6">
    <location>
        <begin position="469"/>
        <end position="488"/>
    </location>
</feature>
<feature type="transmembrane region" description="Helical" evidence="6">
    <location>
        <begin position="125"/>
        <end position="147"/>
    </location>
</feature>
<evidence type="ECO:0000313" key="7">
    <source>
        <dbReference type="EMBL" id="MBD1432231.1"/>
    </source>
</evidence>
<keyword evidence="3 6" id="KW-0812">Transmembrane</keyword>
<feature type="transmembrane region" description="Helical" evidence="6">
    <location>
        <begin position="186"/>
        <end position="208"/>
    </location>
</feature>
<feature type="transmembrane region" description="Helical" evidence="6">
    <location>
        <begin position="306"/>
        <end position="327"/>
    </location>
</feature>
<organism evidence="7 8">
    <name type="scientific">Sphingobacterium micropteri</name>
    <dbReference type="NCBI Taxonomy" id="2763501"/>
    <lineage>
        <taxon>Bacteria</taxon>
        <taxon>Pseudomonadati</taxon>
        <taxon>Bacteroidota</taxon>
        <taxon>Sphingobacteriia</taxon>
        <taxon>Sphingobacteriales</taxon>
        <taxon>Sphingobacteriaceae</taxon>
        <taxon>Sphingobacterium</taxon>
    </lineage>
</organism>
<keyword evidence="8" id="KW-1185">Reference proteome</keyword>
<dbReference type="PANTHER" id="PTHR30250:SF26">
    <property type="entry name" value="PSMA PROTEIN"/>
    <property type="match status" value="1"/>
</dbReference>
<comment type="caution">
    <text evidence="7">The sequence shown here is derived from an EMBL/GenBank/DDBJ whole genome shotgun (WGS) entry which is preliminary data.</text>
</comment>
<comment type="subcellular location">
    <subcellularLocation>
        <location evidence="1">Cell membrane</location>
        <topology evidence="1">Multi-pass membrane protein</topology>
    </subcellularLocation>
</comment>
<evidence type="ECO:0000256" key="4">
    <source>
        <dbReference type="ARBA" id="ARBA00022989"/>
    </source>
</evidence>
<feature type="transmembrane region" description="Helical" evidence="6">
    <location>
        <begin position="406"/>
        <end position="423"/>
    </location>
</feature>
<evidence type="ECO:0000256" key="1">
    <source>
        <dbReference type="ARBA" id="ARBA00004651"/>
    </source>
</evidence>
<evidence type="ECO:0000256" key="5">
    <source>
        <dbReference type="ARBA" id="ARBA00023136"/>
    </source>
</evidence>
<dbReference type="PANTHER" id="PTHR30250">
    <property type="entry name" value="PST FAMILY PREDICTED COLANIC ACID TRANSPORTER"/>
    <property type="match status" value="1"/>
</dbReference>
<dbReference type="InterPro" id="IPR050833">
    <property type="entry name" value="Poly_Biosynth_Transport"/>
</dbReference>
<name>A0ABR7YLY1_9SPHI</name>
<sequence>MGERAGFMAKNTIALYFRMLFTLGVGLYCSRVVLNILGIDDFGIYNIVGGVIGMLAFINSSMAGATQRFLTFELGKSNKFVLTKTFNLSITIHILIAAVILVLTETIGLWLVYNKLVIPTDRLDTALWVFHSSVLASAIGIITVPYVAIINAHEKMNIFAYISILEVVLRLGIVFLLPLFPMDKLQLYGILTCAVSVVTFLVYFFICTKLFEEARVRRLIWDSRLFKRMIVFSGWVLNGNLAVVGYTQGVSILLNLFFGPAVNAARGIATQVQNAVNNFSYNFQRAMNPQIIKSYAANDLERMHRLIYSSTKITFFLLFIVCIPIYFDTHFVLLKWLKQIPPHTVVFVQLSLLISLVSSLSYSLIVAIHSYGDIKRFQLWEGTILLMILPASYVLLKNGYPAESTLIIHLLFSIVAQVARVLIVRKAVKFHLSEYFHKVIFKIIITVPFCLIVPFLINENMDSGWLRLGIMTTASIFSVCCFGYLLALGKDEKIVIHYLFNKIILGKTV</sequence>
<evidence type="ECO:0000256" key="6">
    <source>
        <dbReference type="SAM" id="Phobius"/>
    </source>
</evidence>
<evidence type="ECO:0000256" key="2">
    <source>
        <dbReference type="ARBA" id="ARBA00022475"/>
    </source>
</evidence>
<feature type="transmembrane region" description="Helical" evidence="6">
    <location>
        <begin position="43"/>
        <end position="65"/>
    </location>
</feature>
<evidence type="ECO:0000313" key="8">
    <source>
        <dbReference type="Proteomes" id="UP000602759"/>
    </source>
</evidence>
<feature type="transmembrane region" description="Helical" evidence="6">
    <location>
        <begin position="159"/>
        <end position="180"/>
    </location>
</feature>
<evidence type="ECO:0000256" key="3">
    <source>
        <dbReference type="ARBA" id="ARBA00022692"/>
    </source>
</evidence>
<keyword evidence="4 6" id="KW-1133">Transmembrane helix</keyword>
<feature type="transmembrane region" description="Helical" evidence="6">
    <location>
        <begin position="435"/>
        <end position="457"/>
    </location>
</feature>
<feature type="transmembrane region" description="Helical" evidence="6">
    <location>
        <begin position="379"/>
        <end position="400"/>
    </location>
</feature>
<reference evidence="7 8" key="1">
    <citation type="submission" date="2020-08" db="EMBL/GenBank/DDBJ databases">
        <title>Sphingobacterium sp. DN00404 isolated from aquaculture water.</title>
        <authorList>
            <person name="Zhang M."/>
        </authorList>
    </citation>
    <scope>NUCLEOTIDE SEQUENCE [LARGE SCALE GENOMIC DNA]</scope>
    <source>
        <strain evidence="7 8">DN00404</strain>
    </source>
</reference>
<proteinExistence type="predicted"/>
<protein>
    <submittedName>
        <fullName evidence="7">Lipopolysaccharide biosynthesis protein</fullName>
    </submittedName>
</protein>
<feature type="transmembrane region" description="Helical" evidence="6">
    <location>
        <begin position="347"/>
        <end position="367"/>
    </location>
</feature>
<dbReference type="Proteomes" id="UP000602759">
    <property type="component" value="Unassembled WGS sequence"/>
</dbReference>
<keyword evidence="5 6" id="KW-0472">Membrane</keyword>
<accession>A0ABR7YLY1</accession>